<keyword evidence="2" id="KW-0472">Membrane</keyword>
<dbReference type="Pfam" id="PF06103">
    <property type="entry name" value="DUF948"/>
    <property type="match status" value="1"/>
</dbReference>
<evidence type="ECO:0000256" key="2">
    <source>
        <dbReference type="SAM" id="Phobius"/>
    </source>
</evidence>
<feature type="transmembrane region" description="Helical" evidence="2">
    <location>
        <begin position="6"/>
        <end position="27"/>
    </location>
</feature>
<reference evidence="3 4" key="1">
    <citation type="journal article" date="2019" name="Int. J. Syst. Evol. Microbiol.">
        <title>The Global Catalogue of Microorganisms (GCM) 10K type strain sequencing project: providing services to taxonomists for standard genome sequencing and annotation.</title>
        <authorList>
            <consortium name="The Broad Institute Genomics Platform"/>
            <consortium name="The Broad Institute Genome Sequencing Center for Infectious Disease"/>
            <person name="Wu L."/>
            <person name="Ma J."/>
        </authorList>
    </citation>
    <scope>NUCLEOTIDE SEQUENCE [LARGE SCALE GENOMIC DNA]</scope>
    <source>
        <strain evidence="3 4">JCM 15914</strain>
    </source>
</reference>
<feature type="region of interest" description="Disordered" evidence="1">
    <location>
        <begin position="112"/>
        <end position="174"/>
    </location>
</feature>
<gene>
    <name evidence="3" type="ORF">GCM10009824_14240</name>
</gene>
<keyword evidence="2" id="KW-1133">Transmembrane helix</keyword>
<evidence type="ECO:0000313" key="3">
    <source>
        <dbReference type="EMBL" id="GAA2115931.1"/>
    </source>
</evidence>
<feature type="compositionally biased region" description="Low complexity" evidence="1">
    <location>
        <begin position="113"/>
        <end position="131"/>
    </location>
</feature>
<evidence type="ECO:0000313" key="4">
    <source>
        <dbReference type="Proteomes" id="UP001500166"/>
    </source>
</evidence>
<sequence length="174" mass="17502">MDGGDIAGLIAAGVFAVLVGLLAVPIVKLGRVFDELRLTIRSLNDGTTPLIDEVTRTVSTTNTQLEKVDGITSNVSDASANVSALSSLVASTVGQPLIKVASFSHGLRRAFTPQQSPAASGAQQPGPSSSGNRATADDSPGSTRASSPTASSASEPTTSGSPASEPSARVNDQI</sequence>
<keyword evidence="2" id="KW-0812">Transmembrane</keyword>
<evidence type="ECO:0008006" key="5">
    <source>
        <dbReference type="Google" id="ProtNLM"/>
    </source>
</evidence>
<keyword evidence="4" id="KW-1185">Reference proteome</keyword>
<evidence type="ECO:0000256" key="1">
    <source>
        <dbReference type="SAM" id="MobiDB-lite"/>
    </source>
</evidence>
<accession>A0ABN2XTN8</accession>
<dbReference type="InterPro" id="IPR009293">
    <property type="entry name" value="UPF0478"/>
</dbReference>
<comment type="caution">
    <text evidence="3">The sequence shown here is derived from an EMBL/GenBank/DDBJ whole genome shotgun (WGS) entry which is preliminary data.</text>
</comment>
<dbReference type="EMBL" id="BAAAQA010000015">
    <property type="protein sequence ID" value="GAA2115931.1"/>
    <property type="molecule type" value="Genomic_DNA"/>
</dbReference>
<feature type="compositionally biased region" description="Low complexity" evidence="1">
    <location>
        <begin position="139"/>
        <end position="168"/>
    </location>
</feature>
<proteinExistence type="predicted"/>
<organism evidence="3 4">
    <name type="scientific">Kocuria atrinae</name>
    <dbReference type="NCBI Taxonomy" id="592377"/>
    <lineage>
        <taxon>Bacteria</taxon>
        <taxon>Bacillati</taxon>
        <taxon>Actinomycetota</taxon>
        <taxon>Actinomycetes</taxon>
        <taxon>Micrococcales</taxon>
        <taxon>Micrococcaceae</taxon>
        <taxon>Kocuria</taxon>
    </lineage>
</organism>
<protein>
    <recommendedName>
        <fullName evidence="5">DUF948 domain-containing protein</fullName>
    </recommendedName>
</protein>
<name>A0ABN2XTN8_9MICC</name>
<dbReference type="Proteomes" id="UP001500166">
    <property type="component" value="Unassembled WGS sequence"/>
</dbReference>